<evidence type="ECO:0000259" key="3">
    <source>
        <dbReference type="PROSITE" id="PS50222"/>
    </source>
</evidence>
<feature type="domain" description="EF-hand" evidence="3">
    <location>
        <begin position="69"/>
        <end position="104"/>
    </location>
</feature>
<evidence type="ECO:0000313" key="4">
    <source>
        <dbReference type="EMBL" id="CAG7887802.1"/>
    </source>
</evidence>
<proteinExistence type="inferred from homology"/>
<dbReference type="Gramene" id="A01p18780.2_BraZ1">
    <property type="protein sequence ID" value="A01p18780.2_BraZ1.CDS"/>
    <property type="gene ID" value="A01g18780.2_BraZ1"/>
</dbReference>
<dbReference type="AlphaFoldDB" id="A0A8D9LV49"/>
<accession>A0A8D9LV49</accession>
<dbReference type="PROSITE" id="PS00018">
    <property type="entry name" value="EF_HAND_1"/>
    <property type="match status" value="1"/>
</dbReference>
<evidence type="ECO:0000256" key="2">
    <source>
        <dbReference type="ARBA" id="ARBA00022837"/>
    </source>
</evidence>
<dbReference type="InterPro" id="IPR029039">
    <property type="entry name" value="Flavoprotein-like_sf"/>
</dbReference>
<reference evidence="4 5" key="1">
    <citation type="submission" date="2021-07" db="EMBL/GenBank/DDBJ databases">
        <authorList>
            <consortium name="Genoscope - CEA"/>
            <person name="William W."/>
        </authorList>
    </citation>
    <scope>NUCLEOTIDE SEQUENCE [LARGE SCALE GENOMIC DNA]</scope>
</reference>
<organism evidence="4 5">
    <name type="scientific">Brassica campestris</name>
    <name type="common">Field mustard</name>
    <dbReference type="NCBI Taxonomy" id="3711"/>
    <lineage>
        <taxon>Eukaryota</taxon>
        <taxon>Viridiplantae</taxon>
        <taxon>Streptophyta</taxon>
        <taxon>Embryophyta</taxon>
        <taxon>Tracheophyta</taxon>
        <taxon>Spermatophyta</taxon>
        <taxon>Magnoliopsida</taxon>
        <taxon>eudicotyledons</taxon>
        <taxon>Gunneridae</taxon>
        <taxon>Pentapetalae</taxon>
        <taxon>rosids</taxon>
        <taxon>malvids</taxon>
        <taxon>Brassicales</taxon>
        <taxon>Brassicaceae</taxon>
        <taxon>Brassiceae</taxon>
        <taxon>Brassica</taxon>
    </lineage>
</organism>
<dbReference type="GO" id="GO:0005509">
    <property type="term" value="F:calcium ion binding"/>
    <property type="evidence" value="ECO:0007669"/>
    <property type="project" value="InterPro"/>
</dbReference>
<gene>
    <name evidence="4" type="ORF">BRAPAZ1V2_A01P18780.2</name>
</gene>
<sequence length="239" mass="25608">MASPTRPTQQNPEPSFHDFLPDMAGKLGGEGLIGELCNGFELLMDREKGVITFESLRRNAAAVLGLGDLTDEDIRSMIKEGDFDCDGALNQMEFCVLMFRLSPDLMDASRCLVTEAIEEEYGRVSSYNSTGGLLRTQQLAGKPAGIFYSTGSQGGGQETTALTAITQLVHHGMIFVPMGYTFGAGMFEMEKVKGGSPYGAGTFAGDGSRQPTELELEQAFHQGKYVAAISKKLKGPAAA</sequence>
<dbReference type="Gene3D" id="1.10.238.10">
    <property type="entry name" value="EF-hand"/>
    <property type="match status" value="1"/>
</dbReference>
<comment type="similarity">
    <text evidence="1">Belongs to the WrbA family.</text>
</comment>
<keyword evidence="2" id="KW-0106">Calcium</keyword>
<dbReference type="PANTHER" id="PTHR30546:SF23">
    <property type="entry name" value="FLAVOPROTEIN-LIKE PROTEIN YCP4-RELATED"/>
    <property type="match status" value="1"/>
</dbReference>
<dbReference type="EMBL" id="LS974617">
    <property type="protein sequence ID" value="CAG7887802.1"/>
    <property type="molecule type" value="Genomic_DNA"/>
</dbReference>
<dbReference type="PANTHER" id="PTHR30546">
    <property type="entry name" value="FLAVODOXIN-RELATED PROTEIN WRBA-RELATED"/>
    <property type="match status" value="1"/>
</dbReference>
<dbReference type="Pfam" id="PF13833">
    <property type="entry name" value="EF-hand_8"/>
    <property type="match status" value="1"/>
</dbReference>
<dbReference type="SUPFAM" id="SSF47473">
    <property type="entry name" value="EF-hand"/>
    <property type="match status" value="1"/>
</dbReference>
<evidence type="ECO:0000313" key="5">
    <source>
        <dbReference type="Proteomes" id="UP000694005"/>
    </source>
</evidence>
<dbReference type="InterPro" id="IPR011992">
    <property type="entry name" value="EF-hand-dom_pair"/>
</dbReference>
<dbReference type="SUPFAM" id="SSF52218">
    <property type="entry name" value="Flavoproteins"/>
    <property type="match status" value="1"/>
</dbReference>
<dbReference type="PROSITE" id="PS50222">
    <property type="entry name" value="EF_HAND_2"/>
    <property type="match status" value="1"/>
</dbReference>
<name>A0A8D9LV49_BRACM</name>
<dbReference type="InterPro" id="IPR002048">
    <property type="entry name" value="EF_hand_dom"/>
</dbReference>
<dbReference type="Gene3D" id="3.40.50.360">
    <property type="match status" value="1"/>
</dbReference>
<dbReference type="Proteomes" id="UP000694005">
    <property type="component" value="Chromosome A01"/>
</dbReference>
<evidence type="ECO:0000256" key="1">
    <source>
        <dbReference type="ARBA" id="ARBA00006961"/>
    </source>
</evidence>
<dbReference type="InterPro" id="IPR018247">
    <property type="entry name" value="EF_Hand_1_Ca_BS"/>
</dbReference>
<protein>
    <recommendedName>
        <fullName evidence="3">EF-hand domain-containing protein</fullName>
    </recommendedName>
</protein>